<dbReference type="InterPro" id="IPR013785">
    <property type="entry name" value="Aldolase_TIM"/>
</dbReference>
<name>A0A328FJE9_9BACT</name>
<dbReference type="Gene3D" id="3.20.20.70">
    <property type="entry name" value="Aldolase class I"/>
    <property type="match status" value="1"/>
</dbReference>
<dbReference type="AlphaFoldDB" id="A0A328FJE9"/>
<sequence>MKQKISTARQNANAKLKLLETFGDSSFDRHYFAEISDNPLTGAFKKKTVVHAGLGSTPVPQEKTAGVWHTLSTTQRRDKTCAYIHIPFCSTHCLYCGFFTNPAQKETMHAYAKALIRELEADQDLDLVQSHPVNAVYLGGGTPTALDSDDLRQVLDTVRRCLPLANDCEITVEGRINDLTDEKIQACIKAGANRFSLGVQSFDTDIRTSLGRLADRQTVIESLLRLKQTNHAAIIIDLIFGLPDQTMAIWEKDIDILLDIELDGVDLYQLIRFPGGRLDKAARSGRFKTLADQAQRALMFESGVTRMTQARYRRLSISHWGRKFRERNIYNLAMKEKTDCLAYGSGAGGSVNGHMIFLDGNLDTYLETAGKIKPVTRIMTPPAHDNLTRLISGSLELGYMDLRGAGKTLGLDLETIFAPLTDQWESAGLITREQGWITLTLAGQFWQTNLAQGMIDYYKEISTTS</sequence>
<protein>
    <submittedName>
        <fullName evidence="8">Heme anaerobic degradation radical SAM methyltransferase ChuW/HutW</fullName>
    </submittedName>
</protein>
<dbReference type="GO" id="GO:0051539">
    <property type="term" value="F:4 iron, 4 sulfur cluster binding"/>
    <property type="evidence" value="ECO:0007669"/>
    <property type="project" value="TreeGrafter"/>
</dbReference>
<comment type="cofactor">
    <cofactor evidence="1">
        <name>[4Fe-4S] cluster</name>
        <dbReference type="ChEBI" id="CHEBI:49883"/>
    </cofactor>
</comment>
<dbReference type="GO" id="GO:0046872">
    <property type="term" value="F:metal ion binding"/>
    <property type="evidence" value="ECO:0007669"/>
    <property type="project" value="UniProtKB-KW"/>
</dbReference>
<keyword evidence="8" id="KW-0808">Transferase</keyword>
<keyword evidence="8" id="KW-0489">Methyltransferase</keyword>
<evidence type="ECO:0000313" key="10">
    <source>
        <dbReference type="Proteomes" id="UP000293902"/>
    </source>
</evidence>
<dbReference type="NCBIfam" id="TIGR04107">
    <property type="entry name" value="rSAM_HutW"/>
    <property type="match status" value="1"/>
</dbReference>
<dbReference type="SFLD" id="SFLDF00311">
    <property type="entry name" value="heme_degradation_proteins_(Hut"/>
    <property type="match status" value="1"/>
</dbReference>
<dbReference type="InterPro" id="IPR006638">
    <property type="entry name" value="Elp3/MiaA/NifB-like_rSAM"/>
</dbReference>
<evidence type="ECO:0000256" key="5">
    <source>
        <dbReference type="ARBA" id="ARBA00023014"/>
    </source>
</evidence>
<dbReference type="EMBL" id="CP036313">
    <property type="protein sequence ID" value="QBH12798.1"/>
    <property type="molecule type" value="Genomic_DNA"/>
</dbReference>
<keyword evidence="3" id="KW-0479">Metal-binding</keyword>
<keyword evidence="4" id="KW-0408">Iron</keyword>
<dbReference type="GO" id="GO:0008168">
    <property type="term" value="F:methyltransferase activity"/>
    <property type="evidence" value="ECO:0007669"/>
    <property type="project" value="UniProtKB-KW"/>
</dbReference>
<gene>
    <name evidence="8" type="primary">hutW</name>
    <name evidence="8" type="ORF">DO021_05290</name>
    <name evidence="7" type="ORF">EYB58_07675</name>
</gene>
<evidence type="ECO:0000313" key="8">
    <source>
        <dbReference type="EMBL" id="RAM03035.1"/>
    </source>
</evidence>
<keyword evidence="2" id="KW-0949">S-adenosyl-L-methionine</keyword>
<feature type="domain" description="Radical SAM core" evidence="6">
    <location>
        <begin position="74"/>
        <end position="318"/>
    </location>
</feature>
<dbReference type="CDD" id="cd01335">
    <property type="entry name" value="Radical_SAM"/>
    <property type="match status" value="1"/>
</dbReference>
<dbReference type="GO" id="GO:0005737">
    <property type="term" value="C:cytoplasm"/>
    <property type="evidence" value="ECO:0007669"/>
    <property type="project" value="TreeGrafter"/>
</dbReference>
<dbReference type="Pfam" id="PF04055">
    <property type="entry name" value="Radical_SAM"/>
    <property type="match status" value="1"/>
</dbReference>
<dbReference type="SUPFAM" id="SSF102114">
    <property type="entry name" value="Radical SAM enzymes"/>
    <property type="match status" value="1"/>
</dbReference>
<dbReference type="PROSITE" id="PS51918">
    <property type="entry name" value="RADICAL_SAM"/>
    <property type="match status" value="1"/>
</dbReference>
<reference evidence="8 9" key="1">
    <citation type="submission" date="2018-06" db="EMBL/GenBank/DDBJ databases">
        <title>Complete Genome Sequence of Desulfobacter hydrogenophilus (DSM3380).</title>
        <authorList>
            <person name="Marietou A."/>
            <person name="Schreiber L."/>
            <person name="Marshall I."/>
            <person name="Jorgensen B."/>
        </authorList>
    </citation>
    <scope>NUCLEOTIDE SEQUENCE [LARGE SCALE GENOMIC DNA]</scope>
    <source>
        <strain evidence="8 9">DSM 3380</strain>
    </source>
</reference>
<evidence type="ECO:0000313" key="9">
    <source>
        <dbReference type="Proteomes" id="UP000248798"/>
    </source>
</evidence>
<dbReference type="GO" id="GO:0032259">
    <property type="term" value="P:methylation"/>
    <property type="evidence" value="ECO:0007669"/>
    <property type="project" value="UniProtKB-KW"/>
</dbReference>
<dbReference type="RefSeq" id="WP_111954442.1">
    <property type="nucleotide sequence ID" value="NZ_CP036313.1"/>
</dbReference>
<dbReference type="OrthoDB" id="9808022at2"/>
<dbReference type="EMBL" id="QLNI01000008">
    <property type="protein sequence ID" value="RAM03035.1"/>
    <property type="molecule type" value="Genomic_DNA"/>
</dbReference>
<dbReference type="InterPro" id="IPR034505">
    <property type="entry name" value="Coproporphyrinogen-III_oxidase"/>
</dbReference>
<evidence type="ECO:0000256" key="1">
    <source>
        <dbReference type="ARBA" id="ARBA00001966"/>
    </source>
</evidence>
<evidence type="ECO:0000256" key="2">
    <source>
        <dbReference type="ARBA" id="ARBA00022691"/>
    </source>
</evidence>
<dbReference type="SFLD" id="SFLDS00029">
    <property type="entry name" value="Radical_SAM"/>
    <property type="match status" value="1"/>
</dbReference>
<dbReference type="SFLD" id="SFLDG01065">
    <property type="entry name" value="anaerobic_coproporphyrinogen-I"/>
    <property type="match status" value="1"/>
</dbReference>
<dbReference type="SMART" id="SM00729">
    <property type="entry name" value="Elp3"/>
    <property type="match status" value="1"/>
</dbReference>
<dbReference type="InterPro" id="IPR007197">
    <property type="entry name" value="rSAM"/>
</dbReference>
<dbReference type="InterPro" id="IPR026332">
    <property type="entry name" value="HutW"/>
</dbReference>
<dbReference type="PANTHER" id="PTHR13932:SF9">
    <property type="entry name" value="COPROPORPHYRINOGEN III OXIDASE"/>
    <property type="match status" value="1"/>
</dbReference>
<dbReference type="PANTHER" id="PTHR13932">
    <property type="entry name" value="COPROPORPHYRINIGEN III OXIDASE"/>
    <property type="match status" value="1"/>
</dbReference>
<dbReference type="InterPro" id="IPR058240">
    <property type="entry name" value="rSAM_sf"/>
</dbReference>
<dbReference type="GO" id="GO:0006779">
    <property type="term" value="P:porphyrin-containing compound biosynthetic process"/>
    <property type="evidence" value="ECO:0007669"/>
    <property type="project" value="TreeGrafter"/>
</dbReference>
<evidence type="ECO:0000259" key="6">
    <source>
        <dbReference type="PROSITE" id="PS51918"/>
    </source>
</evidence>
<evidence type="ECO:0000256" key="3">
    <source>
        <dbReference type="ARBA" id="ARBA00022723"/>
    </source>
</evidence>
<reference evidence="7 10" key="2">
    <citation type="submission" date="2019-02" db="EMBL/GenBank/DDBJ databases">
        <title>Complete genome sequence of Desulfobacter hydrogenophilus AcRS1.</title>
        <authorList>
            <person name="Marietou A."/>
            <person name="Lund M.B."/>
            <person name="Marshall I.P.G."/>
            <person name="Schreiber L."/>
            <person name="Jorgensen B."/>
        </authorList>
    </citation>
    <scope>NUCLEOTIDE SEQUENCE [LARGE SCALE GENOMIC DNA]</scope>
    <source>
        <strain evidence="7 10">AcRS1</strain>
    </source>
</reference>
<dbReference type="Proteomes" id="UP000293902">
    <property type="component" value="Chromosome"/>
</dbReference>
<evidence type="ECO:0000256" key="4">
    <source>
        <dbReference type="ARBA" id="ARBA00023004"/>
    </source>
</evidence>
<accession>A0A328FJE9</accession>
<evidence type="ECO:0000313" key="7">
    <source>
        <dbReference type="EMBL" id="QBH12798.1"/>
    </source>
</evidence>
<organism evidence="8 9">
    <name type="scientific">Desulfobacter hydrogenophilus</name>
    <dbReference type="NCBI Taxonomy" id="2291"/>
    <lineage>
        <taxon>Bacteria</taxon>
        <taxon>Pseudomonadati</taxon>
        <taxon>Thermodesulfobacteriota</taxon>
        <taxon>Desulfobacteria</taxon>
        <taxon>Desulfobacterales</taxon>
        <taxon>Desulfobacteraceae</taxon>
        <taxon>Desulfobacter</taxon>
    </lineage>
</organism>
<keyword evidence="5" id="KW-0411">Iron-sulfur</keyword>
<dbReference type="Proteomes" id="UP000248798">
    <property type="component" value="Unassembled WGS sequence"/>
</dbReference>
<proteinExistence type="predicted"/>
<keyword evidence="10" id="KW-1185">Reference proteome</keyword>